<name>A0A333V7V4_ACIBA</name>
<gene>
    <name evidence="1" type="ORF">SAMEA104305318_01978</name>
</gene>
<dbReference type="Proteomes" id="UP000252694">
    <property type="component" value="Unassembled WGS sequence"/>
</dbReference>
<dbReference type="AlphaFoldDB" id="A0A333V7V4"/>
<reference evidence="1 2" key="1">
    <citation type="submission" date="2018-07" db="EMBL/GenBank/DDBJ databases">
        <authorList>
            <consortium name="Pathogen Informatics"/>
        </authorList>
    </citation>
    <scope>NUCLEOTIDE SEQUENCE [LARGE SCALE GENOMIC DNA]</scope>
    <source>
        <strain evidence="1 2">4300STDY7045823</strain>
    </source>
</reference>
<evidence type="ECO:0000313" key="2">
    <source>
        <dbReference type="Proteomes" id="UP000252694"/>
    </source>
</evidence>
<accession>A0A333V7V4</accession>
<dbReference type="RefSeq" id="WP_002113558.1">
    <property type="nucleotide sequence ID" value="NZ_CAXNZZ010000011.1"/>
</dbReference>
<protein>
    <submittedName>
        <fullName evidence="1">Uncharacterized protein</fullName>
    </submittedName>
</protein>
<sequence length="55" mass="6028">MNDCNENINQSTESLIKSSKVPTRNDFKAALKKNSTQTHGALGNRQGCVIIIKPI</sequence>
<dbReference type="EMBL" id="UFMQ01000007">
    <property type="protein sequence ID" value="SST23219.1"/>
    <property type="molecule type" value="Genomic_DNA"/>
</dbReference>
<organism evidence="1 2">
    <name type="scientific">Acinetobacter baumannii</name>
    <dbReference type="NCBI Taxonomy" id="470"/>
    <lineage>
        <taxon>Bacteria</taxon>
        <taxon>Pseudomonadati</taxon>
        <taxon>Pseudomonadota</taxon>
        <taxon>Gammaproteobacteria</taxon>
        <taxon>Moraxellales</taxon>
        <taxon>Moraxellaceae</taxon>
        <taxon>Acinetobacter</taxon>
        <taxon>Acinetobacter calcoaceticus/baumannii complex</taxon>
    </lineage>
</organism>
<evidence type="ECO:0000313" key="1">
    <source>
        <dbReference type="EMBL" id="SST23219.1"/>
    </source>
</evidence>
<proteinExistence type="predicted"/>